<sequence length="399" mass="43322">MFGTTARVYARQQPANHRRRPQQRRREVARRRLEPAAEFVLHARARSASASASLSKVAPPIGHALNDERRRTLACAKLFTKPTFWNCATRLSKSAFVVSLVVRREHPELVPHGPRTGHGAAPARPNVSTSAHRRVPLEVIFRADRRFMISQLTRNRRRGRINKLRHCHSRTQREPSCLVEPGAKIQPTSAIGGGGHAPAVLTNRSIGVDALKAEASGHACGGKRHARYALVSRAAAFVAVAAPNCRRYVLHDAESARKEVGDPEAATHLVKEAQARRARYAMTQRAGNSARTRRACSALARMRVAEQHGEVERARVGEGNGGLMAGAGGSSCQCRRANHLACRVRGGACRGRAARRKKGFEGADSEEVKFEGGEGVFVGEFGDAAEAGDVENACGWCSV</sequence>
<evidence type="ECO:0000313" key="2">
    <source>
        <dbReference type="EMBL" id="KAJ7198301.1"/>
    </source>
</evidence>
<evidence type="ECO:0000256" key="1">
    <source>
        <dbReference type="SAM" id="MobiDB-lite"/>
    </source>
</evidence>
<gene>
    <name evidence="2" type="ORF">GGX14DRAFT_666470</name>
</gene>
<accession>A0AAD6UZG7</accession>
<evidence type="ECO:0000313" key="3">
    <source>
        <dbReference type="Proteomes" id="UP001219525"/>
    </source>
</evidence>
<protein>
    <submittedName>
        <fullName evidence="2">Uncharacterized protein</fullName>
    </submittedName>
</protein>
<proteinExistence type="predicted"/>
<feature type="region of interest" description="Disordered" evidence="1">
    <location>
        <begin position="109"/>
        <end position="128"/>
    </location>
</feature>
<reference evidence="2" key="1">
    <citation type="submission" date="2023-03" db="EMBL/GenBank/DDBJ databases">
        <title>Massive genome expansion in bonnet fungi (Mycena s.s.) driven by repeated elements and novel gene families across ecological guilds.</title>
        <authorList>
            <consortium name="Lawrence Berkeley National Laboratory"/>
            <person name="Harder C.B."/>
            <person name="Miyauchi S."/>
            <person name="Viragh M."/>
            <person name="Kuo A."/>
            <person name="Thoen E."/>
            <person name="Andreopoulos B."/>
            <person name="Lu D."/>
            <person name="Skrede I."/>
            <person name="Drula E."/>
            <person name="Henrissat B."/>
            <person name="Morin E."/>
            <person name="Kohler A."/>
            <person name="Barry K."/>
            <person name="LaButti K."/>
            <person name="Morin E."/>
            <person name="Salamov A."/>
            <person name="Lipzen A."/>
            <person name="Mereny Z."/>
            <person name="Hegedus B."/>
            <person name="Baldrian P."/>
            <person name="Stursova M."/>
            <person name="Weitz H."/>
            <person name="Taylor A."/>
            <person name="Grigoriev I.V."/>
            <person name="Nagy L.G."/>
            <person name="Martin F."/>
            <person name="Kauserud H."/>
        </authorList>
    </citation>
    <scope>NUCLEOTIDE SEQUENCE</scope>
    <source>
        <strain evidence="2">9144</strain>
    </source>
</reference>
<keyword evidence="3" id="KW-1185">Reference proteome</keyword>
<comment type="caution">
    <text evidence="2">The sequence shown here is derived from an EMBL/GenBank/DDBJ whole genome shotgun (WGS) entry which is preliminary data.</text>
</comment>
<dbReference type="EMBL" id="JARJCW010000073">
    <property type="protein sequence ID" value="KAJ7198301.1"/>
    <property type="molecule type" value="Genomic_DNA"/>
</dbReference>
<organism evidence="2 3">
    <name type="scientific">Mycena pura</name>
    <dbReference type="NCBI Taxonomy" id="153505"/>
    <lineage>
        <taxon>Eukaryota</taxon>
        <taxon>Fungi</taxon>
        <taxon>Dikarya</taxon>
        <taxon>Basidiomycota</taxon>
        <taxon>Agaricomycotina</taxon>
        <taxon>Agaricomycetes</taxon>
        <taxon>Agaricomycetidae</taxon>
        <taxon>Agaricales</taxon>
        <taxon>Marasmiineae</taxon>
        <taxon>Mycenaceae</taxon>
        <taxon>Mycena</taxon>
    </lineage>
</organism>
<feature type="region of interest" description="Disordered" evidence="1">
    <location>
        <begin position="1"/>
        <end position="28"/>
    </location>
</feature>
<dbReference type="AlphaFoldDB" id="A0AAD6UZG7"/>
<dbReference type="Proteomes" id="UP001219525">
    <property type="component" value="Unassembled WGS sequence"/>
</dbReference>
<name>A0AAD6UZG7_9AGAR</name>